<dbReference type="InterPro" id="IPR001171">
    <property type="entry name" value="ERG24_DHCR-like"/>
</dbReference>
<keyword evidence="7" id="KW-0256">Endoplasmic reticulum</keyword>
<evidence type="ECO:0000313" key="22">
    <source>
        <dbReference type="Proteomes" id="UP001283341"/>
    </source>
</evidence>
<evidence type="ECO:0000256" key="9">
    <source>
        <dbReference type="ARBA" id="ARBA00022955"/>
    </source>
</evidence>
<keyword evidence="22" id="KW-1185">Reference proteome</keyword>
<dbReference type="PANTHER" id="PTHR21257:SF38">
    <property type="entry name" value="7-DEHYDROCHOLESTEROL REDUCTASE"/>
    <property type="match status" value="1"/>
</dbReference>
<feature type="transmembrane region" description="Helical" evidence="20">
    <location>
        <begin position="279"/>
        <end position="299"/>
    </location>
</feature>
<feature type="transmembrane region" description="Helical" evidence="20">
    <location>
        <begin position="122"/>
        <end position="141"/>
    </location>
</feature>
<dbReference type="GO" id="GO:0005789">
    <property type="term" value="C:endoplasmic reticulum membrane"/>
    <property type="evidence" value="ECO:0007669"/>
    <property type="project" value="UniProtKB-SubCell"/>
</dbReference>
<name>A0AAE0I6I3_9PEZI</name>
<protein>
    <recommendedName>
        <fullName evidence="18">7-dehydrocholesterol reductase</fullName>
        <ecNumber evidence="17">1.3.1.21</ecNumber>
    </recommendedName>
    <alternativeName>
        <fullName evidence="19">Sterol Delta(7)-reductase</fullName>
    </alternativeName>
</protein>
<feature type="transmembrane region" description="Helical" evidence="20">
    <location>
        <begin position="311"/>
        <end position="330"/>
    </location>
</feature>
<dbReference type="EC" id="1.3.1.21" evidence="17"/>
<evidence type="ECO:0000256" key="8">
    <source>
        <dbReference type="ARBA" id="ARBA00022857"/>
    </source>
</evidence>
<dbReference type="GO" id="GO:0047598">
    <property type="term" value="F:7-dehydrocholesterol reductase activity"/>
    <property type="evidence" value="ECO:0007669"/>
    <property type="project" value="UniProtKB-EC"/>
</dbReference>
<dbReference type="InterPro" id="IPR018083">
    <property type="entry name" value="Sterol_reductase_CS"/>
</dbReference>
<keyword evidence="13 20" id="KW-0443">Lipid metabolism</keyword>
<evidence type="ECO:0000256" key="13">
    <source>
        <dbReference type="ARBA" id="ARBA00023098"/>
    </source>
</evidence>
<evidence type="ECO:0000256" key="10">
    <source>
        <dbReference type="ARBA" id="ARBA00022989"/>
    </source>
</evidence>
<proteinExistence type="inferred from homology"/>
<reference evidence="21" key="2">
    <citation type="submission" date="2023-06" db="EMBL/GenBank/DDBJ databases">
        <authorList>
            <consortium name="Lawrence Berkeley National Laboratory"/>
            <person name="Haridas S."/>
            <person name="Hensen N."/>
            <person name="Bonometti L."/>
            <person name="Westerberg I."/>
            <person name="Brannstrom I.O."/>
            <person name="Guillou S."/>
            <person name="Cros-Aarteil S."/>
            <person name="Calhoun S."/>
            <person name="Kuo A."/>
            <person name="Mondo S."/>
            <person name="Pangilinan J."/>
            <person name="Riley R."/>
            <person name="Labutti K."/>
            <person name="Andreopoulos B."/>
            <person name="Lipzen A."/>
            <person name="Chen C."/>
            <person name="Yanf M."/>
            <person name="Daum C."/>
            <person name="Ng V."/>
            <person name="Clum A."/>
            <person name="Steindorff A."/>
            <person name="Ohm R."/>
            <person name="Martin F."/>
            <person name="Silar P."/>
            <person name="Natvig D."/>
            <person name="Lalanne C."/>
            <person name="Gautier V."/>
            <person name="Ament-Velasquez S.L."/>
            <person name="Kruys A."/>
            <person name="Hutchinson M.I."/>
            <person name="Powell A.J."/>
            <person name="Barry K."/>
            <person name="Miller A.N."/>
            <person name="Grigoriev I.V."/>
            <person name="Debuchy R."/>
            <person name="Gladieux P."/>
            <person name="Thoren M.H."/>
            <person name="Johannesson H."/>
        </authorList>
    </citation>
    <scope>NUCLEOTIDE SEQUENCE</scope>
    <source>
        <strain evidence="21">CBS 118394</strain>
    </source>
</reference>
<evidence type="ECO:0000256" key="11">
    <source>
        <dbReference type="ARBA" id="ARBA00023002"/>
    </source>
</evidence>
<comment type="similarity">
    <text evidence="2 20">Belongs to the ERG4/ERG24 family.</text>
</comment>
<evidence type="ECO:0000256" key="17">
    <source>
        <dbReference type="ARBA" id="ARBA00038851"/>
    </source>
</evidence>
<dbReference type="PROSITE" id="PS01017">
    <property type="entry name" value="STEROL_REDUCT_1"/>
    <property type="match status" value="1"/>
</dbReference>
<dbReference type="Proteomes" id="UP001283341">
    <property type="component" value="Unassembled WGS sequence"/>
</dbReference>
<keyword evidence="16 20" id="KW-0753">Steroid metabolism</keyword>
<evidence type="ECO:0000256" key="4">
    <source>
        <dbReference type="ARBA" id="ARBA00022548"/>
    </source>
</evidence>
<feature type="transmembrane region" description="Helical" evidence="20">
    <location>
        <begin position="403"/>
        <end position="421"/>
    </location>
</feature>
<gene>
    <name evidence="21" type="ORF">B0H66DRAFT_582444</name>
</gene>
<comment type="subcellular location">
    <subcellularLocation>
        <location evidence="1">Endoplasmic reticulum membrane</location>
        <topology evidence="1">Multi-pass membrane protein</topology>
    </subcellularLocation>
</comment>
<feature type="transmembrane region" description="Helical" evidence="20">
    <location>
        <begin position="241"/>
        <end position="259"/>
    </location>
</feature>
<keyword evidence="15 20" id="KW-1207">Sterol metabolism</keyword>
<evidence type="ECO:0000256" key="16">
    <source>
        <dbReference type="ARBA" id="ARBA00023221"/>
    </source>
</evidence>
<evidence type="ECO:0000256" key="5">
    <source>
        <dbReference type="ARBA" id="ARBA00022692"/>
    </source>
</evidence>
<evidence type="ECO:0000256" key="2">
    <source>
        <dbReference type="ARBA" id="ARBA00005402"/>
    </source>
</evidence>
<keyword evidence="4" id="KW-0153">Cholesterol metabolism</keyword>
<dbReference type="Gene3D" id="1.20.120.1630">
    <property type="match status" value="1"/>
</dbReference>
<keyword evidence="14 20" id="KW-0472">Membrane</keyword>
<evidence type="ECO:0000256" key="3">
    <source>
        <dbReference type="ARBA" id="ARBA00022516"/>
    </source>
</evidence>
<keyword evidence="3 20" id="KW-0444">Lipid biosynthesis</keyword>
<keyword evidence="8" id="KW-0521">NADP</keyword>
<dbReference type="PANTHER" id="PTHR21257">
    <property type="entry name" value="DELTA(14)-STEROL REDUCTASE"/>
    <property type="match status" value="1"/>
</dbReference>
<keyword evidence="11 20" id="KW-0560">Oxidoreductase</keyword>
<keyword evidence="5 20" id="KW-0812">Transmembrane</keyword>
<keyword evidence="9 20" id="KW-0752">Steroid biosynthesis</keyword>
<feature type="transmembrane region" description="Helical" evidence="20">
    <location>
        <begin position="23"/>
        <end position="47"/>
    </location>
</feature>
<keyword evidence="10 20" id="KW-1133">Transmembrane helix</keyword>
<organism evidence="21 22">
    <name type="scientific">Apodospora peruviana</name>
    <dbReference type="NCBI Taxonomy" id="516989"/>
    <lineage>
        <taxon>Eukaryota</taxon>
        <taxon>Fungi</taxon>
        <taxon>Dikarya</taxon>
        <taxon>Ascomycota</taxon>
        <taxon>Pezizomycotina</taxon>
        <taxon>Sordariomycetes</taxon>
        <taxon>Sordariomycetidae</taxon>
        <taxon>Sordariales</taxon>
        <taxon>Lasiosphaeriaceae</taxon>
        <taxon>Apodospora</taxon>
    </lineage>
</organism>
<evidence type="ECO:0000256" key="14">
    <source>
        <dbReference type="ARBA" id="ARBA00023136"/>
    </source>
</evidence>
<feature type="transmembrane region" description="Helical" evidence="20">
    <location>
        <begin position="81"/>
        <end position="101"/>
    </location>
</feature>
<sequence length="451" mass="50986">MATTTPLPNAAVIWGRTGAGRSWFWSLVASAPVFLAPLTSITTFIVLTAFHGSFSAFFAAVAEQGFWTICIRYGPQLTLRGIYAVAGWVAIQALLFLYLPGSVHSGQYTPAGHRLKYRLNGLYAWVITHAVYFGLSWFGFIDPGFIPRNWSSLIAAMNVAGLLAPLLAFVKAYLSPTHPDDRKFSGSFIYDFYMGIELNPRIGRDFDIKFFNNGHLGMMIWTLIDFSNLAYQYQNRGHVELSLILVTALQVIYVADFYVNESWYLGTIDIAHDHYGFYLAWGCFCYLPTMYTIQAQYLGAYDPTPAASNPCYLGIIFVIGLAGYLLFRSVNDQKHAVRMLQGRCRIWGKPAEYLVAPYTTSDGQRRANLLLVSGWWGLSRHANYLGDLLFSYSSCALVGSTKMVVWTYAIWMTLILVHRCLRDEKRLSAKYGDAWTEYCKRVPWRLIPGVW</sequence>
<evidence type="ECO:0000256" key="12">
    <source>
        <dbReference type="ARBA" id="ARBA00023011"/>
    </source>
</evidence>
<keyword evidence="6" id="KW-0152">Cholesterol biosynthesis</keyword>
<dbReference type="GO" id="GO:0016132">
    <property type="term" value="P:brassinosteroid biosynthetic process"/>
    <property type="evidence" value="ECO:0007669"/>
    <property type="project" value="TreeGrafter"/>
</dbReference>
<evidence type="ECO:0000256" key="6">
    <source>
        <dbReference type="ARBA" id="ARBA00022778"/>
    </source>
</evidence>
<evidence type="ECO:0000256" key="1">
    <source>
        <dbReference type="ARBA" id="ARBA00004477"/>
    </source>
</evidence>
<keyword evidence="12 20" id="KW-0756">Sterol biosynthesis</keyword>
<feature type="transmembrane region" description="Helical" evidence="20">
    <location>
        <begin position="153"/>
        <end position="174"/>
    </location>
</feature>
<evidence type="ECO:0000313" key="21">
    <source>
        <dbReference type="EMBL" id="KAK3319032.1"/>
    </source>
</evidence>
<accession>A0AAE0I6I3</accession>
<evidence type="ECO:0000256" key="20">
    <source>
        <dbReference type="RuleBase" id="RU369120"/>
    </source>
</evidence>
<evidence type="ECO:0000256" key="18">
    <source>
        <dbReference type="ARBA" id="ARBA00039984"/>
    </source>
</evidence>
<evidence type="ECO:0000256" key="19">
    <source>
        <dbReference type="ARBA" id="ARBA00042688"/>
    </source>
</evidence>
<evidence type="ECO:0000256" key="15">
    <source>
        <dbReference type="ARBA" id="ARBA00023166"/>
    </source>
</evidence>
<dbReference type="Pfam" id="PF01222">
    <property type="entry name" value="ERG4_ERG24"/>
    <property type="match status" value="1"/>
</dbReference>
<dbReference type="GO" id="GO:0006695">
    <property type="term" value="P:cholesterol biosynthetic process"/>
    <property type="evidence" value="ECO:0007669"/>
    <property type="project" value="UniProtKB-KW"/>
</dbReference>
<comment type="caution">
    <text evidence="21">The sequence shown here is derived from an EMBL/GenBank/DDBJ whole genome shotgun (WGS) entry which is preliminary data.</text>
</comment>
<reference evidence="21" key="1">
    <citation type="journal article" date="2023" name="Mol. Phylogenet. Evol.">
        <title>Genome-scale phylogeny and comparative genomics of the fungal order Sordariales.</title>
        <authorList>
            <person name="Hensen N."/>
            <person name="Bonometti L."/>
            <person name="Westerberg I."/>
            <person name="Brannstrom I.O."/>
            <person name="Guillou S."/>
            <person name="Cros-Aarteil S."/>
            <person name="Calhoun S."/>
            <person name="Haridas S."/>
            <person name="Kuo A."/>
            <person name="Mondo S."/>
            <person name="Pangilinan J."/>
            <person name="Riley R."/>
            <person name="LaButti K."/>
            <person name="Andreopoulos B."/>
            <person name="Lipzen A."/>
            <person name="Chen C."/>
            <person name="Yan M."/>
            <person name="Daum C."/>
            <person name="Ng V."/>
            <person name="Clum A."/>
            <person name="Steindorff A."/>
            <person name="Ohm R.A."/>
            <person name="Martin F."/>
            <person name="Silar P."/>
            <person name="Natvig D.O."/>
            <person name="Lalanne C."/>
            <person name="Gautier V."/>
            <person name="Ament-Velasquez S.L."/>
            <person name="Kruys A."/>
            <person name="Hutchinson M.I."/>
            <person name="Powell A.J."/>
            <person name="Barry K."/>
            <person name="Miller A.N."/>
            <person name="Grigoriev I.V."/>
            <person name="Debuchy R."/>
            <person name="Gladieux P."/>
            <person name="Hiltunen Thoren M."/>
            <person name="Johannesson H."/>
        </authorList>
    </citation>
    <scope>NUCLEOTIDE SEQUENCE</scope>
    <source>
        <strain evidence="21">CBS 118394</strain>
    </source>
</reference>
<evidence type="ECO:0000256" key="7">
    <source>
        <dbReference type="ARBA" id="ARBA00022824"/>
    </source>
</evidence>
<dbReference type="AlphaFoldDB" id="A0AAE0I6I3"/>
<dbReference type="EMBL" id="JAUEDM010000004">
    <property type="protein sequence ID" value="KAK3319032.1"/>
    <property type="molecule type" value="Genomic_DNA"/>
</dbReference>